<protein>
    <recommendedName>
        <fullName evidence="3">Transposase</fullName>
    </recommendedName>
</protein>
<name>A0ABM5VPM6_THEA5</name>
<dbReference type="EMBL" id="CP010822">
    <property type="protein sequence ID" value="ALJ91935.1"/>
    <property type="molecule type" value="Genomic_DNA"/>
</dbReference>
<accession>A0ABM5VPM6</accession>
<dbReference type="Proteomes" id="UP000058660">
    <property type="component" value="Chromosome"/>
</dbReference>
<reference evidence="2" key="1">
    <citation type="journal article" date="2015" name="PLoS ONE">
        <title>Complete Genome Sequence of Thermus aquaticus Y51MC23.</title>
        <authorList>
            <person name="Brumm P.J."/>
            <person name="Monsma S."/>
            <person name="Keough B."/>
            <person name="Jasinovica S."/>
            <person name="Ferguson E."/>
            <person name="Schoenfeld T."/>
            <person name="Lodes M."/>
            <person name="Mead D.A."/>
        </authorList>
    </citation>
    <scope>NUCLEOTIDE SEQUENCE [LARGE SCALE GENOMIC DNA]</scope>
    <source>
        <strain evidence="2">BAA-2747 / Y51MC23</strain>
    </source>
</reference>
<sequence>MEAPFPSHQSLAHYAAQRLDLKLLEALLERLSRELVRGHARLLALVRWERERRLLLPWGGVAGRGYAPDPRLGGKAREGARVRAREG</sequence>
<evidence type="ECO:0008006" key="3">
    <source>
        <dbReference type="Google" id="ProtNLM"/>
    </source>
</evidence>
<evidence type="ECO:0000313" key="2">
    <source>
        <dbReference type="Proteomes" id="UP000058660"/>
    </source>
</evidence>
<proteinExistence type="predicted"/>
<organism evidence="1 2">
    <name type="scientific">Thermus aquaticus (strain ATCC BAA-2747 / Y51MC23)</name>
    <dbReference type="NCBI Taxonomy" id="498848"/>
    <lineage>
        <taxon>Bacteria</taxon>
        <taxon>Thermotogati</taxon>
        <taxon>Deinococcota</taxon>
        <taxon>Deinococci</taxon>
        <taxon>Thermales</taxon>
        <taxon>Thermaceae</taxon>
        <taxon>Thermus</taxon>
    </lineage>
</organism>
<evidence type="ECO:0000313" key="1">
    <source>
        <dbReference type="EMBL" id="ALJ91935.1"/>
    </source>
</evidence>
<gene>
    <name evidence="1" type="ORF">TO73_2126</name>
</gene>
<keyword evidence="2" id="KW-1185">Reference proteome</keyword>